<evidence type="ECO:0000256" key="1">
    <source>
        <dbReference type="PROSITE-ProRule" id="PRU00042"/>
    </source>
</evidence>
<feature type="domain" description="C2H2-type" evidence="3">
    <location>
        <begin position="239"/>
        <end position="267"/>
    </location>
</feature>
<dbReference type="InterPro" id="IPR009057">
    <property type="entry name" value="Homeodomain-like_sf"/>
</dbReference>
<feature type="region of interest" description="Disordered" evidence="2">
    <location>
        <begin position="106"/>
        <end position="133"/>
    </location>
</feature>
<dbReference type="AlphaFoldDB" id="A0A177DW85"/>
<dbReference type="PROSITE" id="PS50157">
    <property type="entry name" value="ZINC_FINGER_C2H2_2"/>
    <property type="match status" value="1"/>
</dbReference>
<feature type="region of interest" description="Disordered" evidence="2">
    <location>
        <begin position="164"/>
        <end position="231"/>
    </location>
</feature>
<dbReference type="InterPro" id="IPR013087">
    <property type="entry name" value="Znf_C2H2_type"/>
</dbReference>
<dbReference type="KEGG" id="aalt:CC77DRAFT_1017616"/>
<gene>
    <name evidence="4" type="ORF">CC77DRAFT_1017616</name>
</gene>
<evidence type="ECO:0000259" key="3">
    <source>
        <dbReference type="PROSITE" id="PS50157"/>
    </source>
</evidence>
<dbReference type="Proteomes" id="UP000077248">
    <property type="component" value="Unassembled WGS sequence"/>
</dbReference>
<sequence>MDHQRMSDWQMQPWNEDTIDPSWFSNFLATDPGQDAPNAASGAPAAFSVDDDLAIDPNFHDFTFENISQPMSTVTSPSHPFDAFQLNETHGRPLVQRQHTLPRRRSKYFKRRSTGTASPIAIPGGSPRHEEGQSLAIQRWRNSPPEDEAASLSAIYHALEDRPVGASPRISRPSSSDAFRKYRGPSSTTSLDSAASESSLRSVNSSHSATSQSKRRSQATKTRKGRVRGTKMNDPERIFKCTFCCDTFKHKYDWTRHEKSLHLNLESWMCTPHGASVVLPLTGRVHCAYCSALDPTPQHLQQHNHAACTDGNNTPRVFHRKDHLTQHLRLVHGVETLPLIDDWKLETLPVKSRCGICDANLNSWDERSDHLAAHFREGKTMADWKGEHCFEPDVAARVINAFPPYLLAEQANTVVPFSATNPGSIDHTKQLISRIQLEEPAQEPPAAETTHTPDQQAFEDSLTALRELSTQHDHDFATVLTRHLSRFARQQMLSGIIPTDEMFQRESRRLLYQDPDDGWNQTVADNANWLQDFRRRSGLEGSPNT</sequence>
<feature type="compositionally biased region" description="Polar residues" evidence="2">
    <location>
        <begin position="185"/>
        <end position="212"/>
    </location>
</feature>
<name>A0A177DW85_ALTAL</name>
<reference evidence="4 5" key="1">
    <citation type="submission" date="2016-05" db="EMBL/GenBank/DDBJ databases">
        <title>Comparative analysis of secretome profiles of manganese(II)-oxidizing ascomycete fungi.</title>
        <authorList>
            <consortium name="DOE Joint Genome Institute"/>
            <person name="Zeiner C.A."/>
            <person name="Purvine S.O."/>
            <person name="Zink E.M."/>
            <person name="Wu S."/>
            <person name="Pasa-Tolic L."/>
            <person name="Chaput D.L."/>
            <person name="Haridas S."/>
            <person name="Grigoriev I.V."/>
            <person name="Santelli C.M."/>
            <person name="Hansel C.M."/>
        </authorList>
    </citation>
    <scope>NUCLEOTIDE SEQUENCE [LARGE SCALE GENOMIC DNA]</scope>
    <source>
        <strain evidence="4 5">SRC1lrK2f</strain>
    </source>
</reference>
<organism evidence="4 5">
    <name type="scientific">Alternaria alternata</name>
    <name type="common">Alternaria rot fungus</name>
    <name type="synonym">Torula alternata</name>
    <dbReference type="NCBI Taxonomy" id="5599"/>
    <lineage>
        <taxon>Eukaryota</taxon>
        <taxon>Fungi</taxon>
        <taxon>Dikarya</taxon>
        <taxon>Ascomycota</taxon>
        <taxon>Pezizomycotina</taxon>
        <taxon>Dothideomycetes</taxon>
        <taxon>Pleosporomycetidae</taxon>
        <taxon>Pleosporales</taxon>
        <taxon>Pleosporineae</taxon>
        <taxon>Pleosporaceae</taxon>
        <taxon>Alternaria</taxon>
        <taxon>Alternaria sect. Alternaria</taxon>
        <taxon>Alternaria alternata complex</taxon>
    </lineage>
</organism>
<dbReference type="SMART" id="SM00355">
    <property type="entry name" value="ZnF_C2H2"/>
    <property type="match status" value="2"/>
</dbReference>
<dbReference type="SUPFAM" id="SSF46689">
    <property type="entry name" value="Homeodomain-like"/>
    <property type="match status" value="1"/>
</dbReference>
<evidence type="ECO:0000313" key="4">
    <source>
        <dbReference type="EMBL" id="OAG23995.1"/>
    </source>
</evidence>
<keyword evidence="5" id="KW-1185">Reference proteome</keyword>
<evidence type="ECO:0000256" key="2">
    <source>
        <dbReference type="SAM" id="MobiDB-lite"/>
    </source>
</evidence>
<evidence type="ECO:0000313" key="5">
    <source>
        <dbReference type="Proteomes" id="UP000077248"/>
    </source>
</evidence>
<protein>
    <recommendedName>
        <fullName evidence="3">C2H2-type domain-containing protein</fullName>
    </recommendedName>
</protein>
<dbReference type="PROSITE" id="PS00028">
    <property type="entry name" value="ZINC_FINGER_C2H2_1"/>
    <property type="match status" value="1"/>
</dbReference>
<dbReference type="OMA" id="GRVHCAY"/>
<proteinExistence type="predicted"/>
<dbReference type="VEuPathDB" id="FungiDB:CC77DRAFT_1017616"/>
<dbReference type="RefSeq" id="XP_018389416.1">
    <property type="nucleotide sequence ID" value="XM_018524441.1"/>
</dbReference>
<keyword evidence="1" id="KW-0479">Metal-binding</keyword>
<dbReference type="GeneID" id="29110035"/>
<dbReference type="GO" id="GO:0008270">
    <property type="term" value="F:zinc ion binding"/>
    <property type="evidence" value="ECO:0007669"/>
    <property type="project" value="UniProtKB-KW"/>
</dbReference>
<dbReference type="EMBL" id="KV441472">
    <property type="protein sequence ID" value="OAG23995.1"/>
    <property type="molecule type" value="Genomic_DNA"/>
</dbReference>
<accession>A0A177DW85</accession>
<keyword evidence="1" id="KW-0862">Zinc</keyword>
<dbReference type="GO" id="GO:0003677">
    <property type="term" value="F:DNA binding"/>
    <property type="evidence" value="ECO:0007669"/>
    <property type="project" value="UniProtKB-KW"/>
</dbReference>
<keyword evidence="1" id="KW-0863">Zinc-finger</keyword>
<feature type="compositionally biased region" description="Basic residues" evidence="2">
    <location>
        <begin position="213"/>
        <end position="229"/>
    </location>
</feature>